<reference evidence="1 2" key="1">
    <citation type="journal article" date="2018" name="Sci. Rep.">
        <title>Genomic signatures of local adaptation to the degree of environmental predictability in rotifers.</title>
        <authorList>
            <person name="Franch-Gras L."/>
            <person name="Hahn C."/>
            <person name="Garcia-Roger E.M."/>
            <person name="Carmona M.J."/>
            <person name="Serra M."/>
            <person name="Gomez A."/>
        </authorList>
    </citation>
    <scope>NUCLEOTIDE SEQUENCE [LARGE SCALE GENOMIC DNA]</scope>
    <source>
        <strain evidence="1">HYR1</strain>
    </source>
</reference>
<sequence length="62" mass="6924">MGRAHFGKVVYSQYGLGQLAFYHRAEPCQERVALFYRLYGPIVEHVVCLAAAQLQILLAAVS</sequence>
<evidence type="ECO:0000313" key="2">
    <source>
        <dbReference type="Proteomes" id="UP000276133"/>
    </source>
</evidence>
<evidence type="ECO:0000313" key="1">
    <source>
        <dbReference type="EMBL" id="RNA00530.1"/>
    </source>
</evidence>
<proteinExistence type="predicted"/>
<comment type="caution">
    <text evidence="1">The sequence shown here is derived from an EMBL/GenBank/DDBJ whole genome shotgun (WGS) entry which is preliminary data.</text>
</comment>
<protein>
    <submittedName>
        <fullName evidence="1">Uncharacterized protein</fullName>
    </submittedName>
</protein>
<dbReference type="AlphaFoldDB" id="A0A3M7PNA9"/>
<keyword evidence="2" id="KW-1185">Reference proteome</keyword>
<organism evidence="1 2">
    <name type="scientific">Brachionus plicatilis</name>
    <name type="common">Marine rotifer</name>
    <name type="synonym">Brachionus muelleri</name>
    <dbReference type="NCBI Taxonomy" id="10195"/>
    <lineage>
        <taxon>Eukaryota</taxon>
        <taxon>Metazoa</taxon>
        <taxon>Spiralia</taxon>
        <taxon>Gnathifera</taxon>
        <taxon>Rotifera</taxon>
        <taxon>Eurotatoria</taxon>
        <taxon>Monogononta</taxon>
        <taxon>Pseudotrocha</taxon>
        <taxon>Ploima</taxon>
        <taxon>Brachionidae</taxon>
        <taxon>Brachionus</taxon>
    </lineage>
</organism>
<accession>A0A3M7PNA9</accession>
<gene>
    <name evidence="1" type="ORF">BpHYR1_003115</name>
</gene>
<dbReference type="EMBL" id="REGN01009712">
    <property type="protein sequence ID" value="RNA00530.1"/>
    <property type="molecule type" value="Genomic_DNA"/>
</dbReference>
<name>A0A3M7PNA9_BRAPC</name>
<dbReference type="Proteomes" id="UP000276133">
    <property type="component" value="Unassembled WGS sequence"/>
</dbReference>